<reference evidence="3" key="1">
    <citation type="submission" date="2015-10" db="EMBL/GenBank/DDBJ databases">
        <authorList>
            <person name="Regsiter A."/>
            <person name="william w."/>
        </authorList>
    </citation>
    <scope>NUCLEOTIDE SEQUENCE</scope>
    <source>
        <strain evidence="3">Montdore</strain>
    </source>
</reference>
<organism evidence="3 4">
    <name type="scientific">Tuber aestivum</name>
    <name type="common">summer truffle</name>
    <dbReference type="NCBI Taxonomy" id="59557"/>
    <lineage>
        <taxon>Eukaryota</taxon>
        <taxon>Fungi</taxon>
        <taxon>Dikarya</taxon>
        <taxon>Ascomycota</taxon>
        <taxon>Pezizomycotina</taxon>
        <taxon>Pezizomycetes</taxon>
        <taxon>Pezizales</taxon>
        <taxon>Tuberaceae</taxon>
        <taxon>Tuber</taxon>
    </lineage>
</organism>
<dbReference type="InterPro" id="IPR001202">
    <property type="entry name" value="WW_dom"/>
</dbReference>
<dbReference type="Pfam" id="PF00397">
    <property type="entry name" value="WW"/>
    <property type="match status" value="1"/>
</dbReference>
<dbReference type="Gene3D" id="2.20.70.10">
    <property type="match status" value="1"/>
</dbReference>
<proteinExistence type="predicted"/>
<protein>
    <recommendedName>
        <fullName evidence="2">WW domain-containing protein</fullName>
    </recommendedName>
</protein>
<dbReference type="SUPFAM" id="SSF51045">
    <property type="entry name" value="WW domain"/>
    <property type="match status" value="1"/>
</dbReference>
<dbReference type="Proteomes" id="UP001412239">
    <property type="component" value="Unassembled WGS sequence"/>
</dbReference>
<evidence type="ECO:0000259" key="2">
    <source>
        <dbReference type="PROSITE" id="PS50020"/>
    </source>
</evidence>
<feature type="domain" description="WW" evidence="2">
    <location>
        <begin position="29"/>
        <end position="63"/>
    </location>
</feature>
<evidence type="ECO:0000313" key="4">
    <source>
        <dbReference type="Proteomes" id="UP001412239"/>
    </source>
</evidence>
<dbReference type="CDD" id="cd00201">
    <property type="entry name" value="WW"/>
    <property type="match status" value="1"/>
</dbReference>
<feature type="region of interest" description="Disordered" evidence="1">
    <location>
        <begin position="1"/>
        <end position="36"/>
    </location>
</feature>
<evidence type="ECO:0000256" key="1">
    <source>
        <dbReference type="SAM" id="MobiDB-lite"/>
    </source>
</evidence>
<feature type="region of interest" description="Disordered" evidence="1">
    <location>
        <begin position="58"/>
        <end position="155"/>
    </location>
</feature>
<name>A0A292PWP1_9PEZI</name>
<dbReference type="EMBL" id="LN891019">
    <property type="protein sequence ID" value="CUS11534.1"/>
    <property type="molecule type" value="Genomic_DNA"/>
</dbReference>
<dbReference type="PROSITE" id="PS50020">
    <property type="entry name" value="WW_DOMAIN_2"/>
    <property type="match status" value="1"/>
</dbReference>
<sequence>MEGKSKAQAPETNSGSKQTHDLPPGPPPPVVPEGWVAQYDPTYQRFYYVNLATQRAQWETPPGTVDPPTAGAEPNGGSPAHHQNAHPPILLPQISPPKETRAPRMDSCNQQMTEKGQQKKTGFASWISSLFQHGSPRSEPHQQSQPPVCYPPPIAQPSEVYVPQQRSSGRGTAGTIALGAGGGLLAGMALEGAISSYANDRYDQGFEDGADYVRENLSGALAQLERESVPGEGVGPSDFDEGD</sequence>
<feature type="region of interest" description="Disordered" evidence="1">
    <location>
        <begin position="223"/>
        <end position="243"/>
    </location>
</feature>
<dbReference type="AlphaFoldDB" id="A0A292PWP1"/>
<gene>
    <name evidence="3" type="ORF">GSTUAT00004407001</name>
</gene>
<dbReference type="InterPro" id="IPR036020">
    <property type="entry name" value="WW_dom_sf"/>
</dbReference>
<keyword evidence="4" id="KW-1185">Reference proteome</keyword>
<dbReference type="SMART" id="SM00456">
    <property type="entry name" value="WW"/>
    <property type="match status" value="1"/>
</dbReference>
<evidence type="ECO:0000313" key="3">
    <source>
        <dbReference type="EMBL" id="CUS11534.1"/>
    </source>
</evidence>
<accession>A0A292PWP1</accession>